<evidence type="ECO:0000313" key="1">
    <source>
        <dbReference type="EMBL" id="GIX76566.1"/>
    </source>
</evidence>
<organism evidence="1 2">
    <name type="scientific">Caerostris extrusa</name>
    <name type="common">Bark spider</name>
    <name type="synonym">Caerostris bankana</name>
    <dbReference type="NCBI Taxonomy" id="172846"/>
    <lineage>
        <taxon>Eukaryota</taxon>
        <taxon>Metazoa</taxon>
        <taxon>Ecdysozoa</taxon>
        <taxon>Arthropoda</taxon>
        <taxon>Chelicerata</taxon>
        <taxon>Arachnida</taxon>
        <taxon>Araneae</taxon>
        <taxon>Araneomorphae</taxon>
        <taxon>Entelegynae</taxon>
        <taxon>Araneoidea</taxon>
        <taxon>Araneidae</taxon>
        <taxon>Caerostris</taxon>
    </lineage>
</organism>
<comment type="caution">
    <text evidence="1">The sequence shown here is derived from an EMBL/GenBank/DDBJ whole genome shotgun (WGS) entry which is preliminary data.</text>
</comment>
<dbReference type="Proteomes" id="UP001054945">
    <property type="component" value="Unassembled WGS sequence"/>
</dbReference>
<accession>A0AAV4MXC3</accession>
<keyword evidence="2" id="KW-1185">Reference proteome</keyword>
<sequence length="79" mass="9108">MFPKKLRQRPERTKKEEKGRSFFSNITTLIPAVGLVEINSFSSSTTYVVVGRKKTSRKEEEEVGLNHRAPQRGPLPFCW</sequence>
<proteinExistence type="predicted"/>
<protein>
    <submittedName>
        <fullName evidence="1">Uncharacterized protein</fullName>
    </submittedName>
</protein>
<name>A0AAV4MXC3_CAEEX</name>
<gene>
    <name evidence="1" type="ORF">CEXT_622271</name>
</gene>
<reference evidence="1 2" key="1">
    <citation type="submission" date="2021-06" db="EMBL/GenBank/DDBJ databases">
        <title>Caerostris extrusa draft genome.</title>
        <authorList>
            <person name="Kono N."/>
            <person name="Arakawa K."/>
        </authorList>
    </citation>
    <scope>NUCLEOTIDE SEQUENCE [LARGE SCALE GENOMIC DNA]</scope>
</reference>
<dbReference type="EMBL" id="BPLR01020264">
    <property type="protein sequence ID" value="GIX76566.1"/>
    <property type="molecule type" value="Genomic_DNA"/>
</dbReference>
<evidence type="ECO:0000313" key="2">
    <source>
        <dbReference type="Proteomes" id="UP001054945"/>
    </source>
</evidence>
<dbReference type="AlphaFoldDB" id="A0AAV4MXC3"/>